<accession>A0ABP1R612</accession>
<reference evidence="5 6" key="1">
    <citation type="submission" date="2024-08" db="EMBL/GenBank/DDBJ databases">
        <authorList>
            <person name="Cucini C."/>
            <person name="Frati F."/>
        </authorList>
    </citation>
    <scope>NUCLEOTIDE SEQUENCE [LARGE SCALE GENOMIC DNA]</scope>
</reference>
<dbReference type="InterPro" id="IPR006730">
    <property type="entry name" value="Sestrin"/>
</dbReference>
<gene>
    <name evidence="5" type="ORF">ODALV1_LOCUS17536</name>
</gene>
<dbReference type="Pfam" id="PF04636">
    <property type="entry name" value="PA26"/>
    <property type="match status" value="2"/>
</dbReference>
<evidence type="ECO:0000313" key="5">
    <source>
        <dbReference type="EMBL" id="CAL8117102.1"/>
    </source>
</evidence>
<feature type="compositionally biased region" description="Low complexity" evidence="4">
    <location>
        <begin position="680"/>
        <end position="703"/>
    </location>
</feature>
<keyword evidence="6" id="KW-1185">Reference proteome</keyword>
<dbReference type="Gene3D" id="1.20.1290.10">
    <property type="entry name" value="AhpD-like"/>
    <property type="match status" value="1"/>
</dbReference>
<keyword evidence="3" id="KW-0963">Cytoplasm</keyword>
<evidence type="ECO:0000256" key="3">
    <source>
        <dbReference type="ARBA" id="ARBA00022490"/>
    </source>
</evidence>
<feature type="region of interest" description="Disordered" evidence="4">
    <location>
        <begin position="546"/>
        <end position="660"/>
    </location>
</feature>
<evidence type="ECO:0000256" key="4">
    <source>
        <dbReference type="SAM" id="MobiDB-lite"/>
    </source>
</evidence>
<dbReference type="EMBL" id="CAXLJM020000053">
    <property type="protein sequence ID" value="CAL8117102.1"/>
    <property type="molecule type" value="Genomic_DNA"/>
</dbReference>
<comment type="similarity">
    <text evidence="2">Belongs to the sestrin family.</text>
</comment>
<protein>
    <recommendedName>
        <fullName evidence="7">Sestrin</fullName>
    </recommendedName>
</protein>
<feature type="region of interest" description="Disordered" evidence="4">
    <location>
        <begin position="672"/>
        <end position="704"/>
    </location>
</feature>
<feature type="region of interest" description="Disordered" evidence="4">
    <location>
        <begin position="747"/>
        <end position="774"/>
    </location>
</feature>
<name>A0ABP1R612_9HEXA</name>
<feature type="region of interest" description="Disordered" evidence="4">
    <location>
        <begin position="282"/>
        <end position="314"/>
    </location>
</feature>
<dbReference type="PANTHER" id="PTHR12474:SF0">
    <property type="entry name" value="SESTRIN HOMOLOG"/>
    <property type="match status" value="1"/>
</dbReference>
<comment type="caution">
    <text evidence="5">The sequence shown here is derived from an EMBL/GenBank/DDBJ whole genome shotgun (WGS) entry which is preliminary data.</text>
</comment>
<feature type="compositionally biased region" description="Low complexity" evidence="4">
    <location>
        <begin position="31"/>
        <end position="48"/>
    </location>
</feature>
<evidence type="ECO:0000256" key="2">
    <source>
        <dbReference type="ARBA" id="ARBA00008350"/>
    </source>
</evidence>
<evidence type="ECO:0000256" key="1">
    <source>
        <dbReference type="ARBA" id="ARBA00004496"/>
    </source>
</evidence>
<dbReference type="Proteomes" id="UP001642540">
    <property type="component" value="Unassembled WGS sequence"/>
</dbReference>
<feature type="compositionally biased region" description="Low complexity" evidence="4">
    <location>
        <begin position="55"/>
        <end position="79"/>
    </location>
</feature>
<sequence>MIDVIDPSSPNKYGVVAPDTAEEPDASETPSAASAGVGVTSASSAVSTRTRRNRVLTTSSSTNSSSSSASLRARGRGLSTSCLDFEDDDDVTNANLDDEDEDEEDEEEEDDEENGQSTMYQSHGSPLKASLLDYVLSEVANNAMMSGSNDESTAMEFDKPQPRRRKYAFNPEEPDVPPHLSEYYERDVIAVLNRCDPGWGRCYSCGYPPQTSSNAEEQQQQVVGQVTLASGGGIGHSLTDGQDDETFWNYYNYKSDYRTFGVENQQHLNHIQALGFHDNSNSGGGGYSFHQNQHQNHHHHQYHSEPSSPWMAGGGGGAPWSNVFGMDSASYFPDQRMRYNSEGGNTNASDLDNCGGGGDGGVPVKMEDEEVFTFDARLLSEVFLSSGRVDHTIQLMAYHPDYLEIFLRTHHFLMRGDGPLPYNFRNYIAIMAAARYRCSYLMELQKREFLYQGGDPNWLRGLDCAPPKLTALYNINKAMAHRPWVLKKEDLQHLTKKAGWSLSEVVQAVVILAHFHSLSSFIHGCGITPEVDFDNGHTFLDPASMGGLGSLSGEQGASPGGGVTPDGVASNKGSSSSGGAGGGGGGQVSFALDHHHHHSGGGGVGAGVLAPNGNKQTKSILKKTETNLSSSTSATSSANNNSSCNNSPSGSGINVPNHHHLQQQHHNNPFMQHHHHQQNHHGYLSASTPSSLNPSPSSSLLKSDALHNSVCGGGLVMGSPPRGIGGAKGGASVSEVEIIMATMKNLSETSPIEDPEERKKRFETVASSDDSQEKENRLNLLAGQGLSSLPPDITPFISEPDFTYEDFAKRGQVSELHTFRIQDYSWEEHGFSLVNRLYAEVGQILDDKFKVAQSMTYYTMGGRAHVDTTKFRTAVWNYIQCLYGIRHDDYDYGEVNQLLERPLKSFIKTVCCYPERITKADYDNVMREFKHSEKVHVNLMIMEAKLQAELLYALRTVMKLMF</sequence>
<feature type="compositionally biased region" description="Acidic residues" evidence="4">
    <location>
        <begin position="84"/>
        <end position="114"/>
    </location>
</feature>
<dbReference type="InterPro" id="IPR029032">
    <property type="entry name" value="AhpD-like"/>
</dbReference>
<organism evidence="5 6">
    <name type="scientific">Orchesella dallaii</name>
    <dbReference type="NCBI Taxonomy" id="48710"/>
    <lineage>
        <taxon>Eukaryota</taxon>
        <taxon>Metazoa</taxon>
        <taxon>Ecdysozoa</taxon>
        <taxon>Arthropoda</taxon>
        <taxon>Hexapoda</taxon>
        <taxon>Collembola</taxon>
        <taxon>Entomobryomorpha</taxon>
        <taxon>Entomobryoidea</taxon>
        <taxon>Orchesellidae</taxon>
        <taxon>Orchesellinae</taxon>
        <taxon>Orchesella</taxon>
    </lineage>
</organism>
<feature type="compositionally biased region" description="Gly residues" evidence="4">
    <location>
        <begin position="576"/>
        <end position="587"/>
    </location>
</feature>
<comment type="subcellular location">
    <subcellularLocation>
        <location evidence="1">Cytoplasm</location>
    </subcellularLocation>
</comment>
<dbReference type="PANTHER" id="PTHR12474">
    <property type="entry name" value="P53 REGULATED PA26 NUCLEAR PROTEIN SESTRIN"/>
    <property type="match status" value="1"/>
</dbReference>
<evidence type="ECO:0000313" key="6">
    <source>
        <dbReference type="Proteomes" id="UP001642540"/>
    </source>
</evidence>
<feature type="compositionally biased region" description="Low complexity" evidence="4">
    <location>
        <begin position="627"/>
        <end position="654"/>
    </location>
</feature>
<feature type="region of interest" description="Disordered" evidence="4">
    <location>
        <begin position="1"/>
        <end position="123"/>
    </location>
</feature>
<evidence type="ECO:0008006" key="7">
    <source>
        <dbReference type="Google" id="ProtNLM"/>
    </source>
</evidence>
<dbReference type="SUPFAM" id="SSF69118">
    <property type="entry name" value="AhpD-like"/>
    <property type="match status" value="1"/>
</dbReference>
<proteinExistence type="inferred from homology"/>